<evidence type="ECO:0000256" key="1">
    <source>
        <dbReference type="SAM" id="SignalP"/>
    </source>
</evidence>
<dbReference type="EMBL" id="JAUQSY010000006">
    <property type="protein sequence ID" value="MDO7875170.1"/>
    <property type="molecule type" value="Genomic_DNA"/>
</dbReference>
<evidence type="ECO:0000313" key="2">
    <source>
        <dbReference type="EMBL" id="MDO7875170.1"/>
    </source>
</evidence>
<dbReference type="Pfam" id="PF11751">
    <property type="entry name" value="PorP_SprF"/>
    <property type="match status" value="1"/>
</dbReference>
<proteinExistence type="predicted"/>
<dbReference type="NCBIfam" id="TIGR03519">
    <property type="entry name" value="T9SS_PorP_fam"/>
    <property type="match status" value="1"/>
</dbReference>
<gene>
    <name evidence="2" type="ORF">Q5H93_10540</name>
</gene>
<reference evidence="2" key="1">
    <citation type="submission" date="2023-07" db="EMBL/GenBank/DDBJ databases">
        <authorList>
            <person name="Kim M.K."/>
        </authorList>
    </citation>
    <scope>NUCLEOTIDE SEQUENCE</scope>
    <source>
        <strain evidence="2">ASUV-10-1</strain>
    </source>
</reference>
<name>A0ABT9BBL5_9BACT</name>
<dbReference type="Proteomes" id="UP001176429">
    <property type="component" value="Unassembled WGS sequence"/>
</dbReference>
<evidence type="ECO:0000313" key="3">
    <source>
        <dbReference type="Proteomes" id="UP001176429"/>
    </source>
</evidence>
<accession>A0ABT9BBL5</accession>
<feature type="chain" id="PRO_5045566032" evidence="1">
    <location>
        <begin position="25"/>
        <end position="343"/>
    </location>
</feature>
<keyword evidence="1" id="KW-0732">Signal</keyword>
<comment type="caution">
    <text evidence="2">The sequence shown here is derived from an EMBL/GenBank/DDBJ whole genome shotgun (WGS) entry which is preliminary data.</text>
</comment>
<keyword evidence="3" id="KW-1185">Reference proteome</keyword>
<dbReference type="InterPro" id="IPR019861">
    <property type="entry name" value="PorP/SprF_Bacteroidetes"/>
</dbReference>
<feature type="signal peptide" evidence="1">
    <location>
        <begin position="1"/>
        <end position="24"/>
    </location>
</feature>
<protein>
    <submittedName>
        <fullName evidence="2">Type IX secretion system membrane protein PorP/SprF</fullName>
    </submittedName>
</protein>
<organism evidence="2 3">
    <name type="scientific">Hymenobacter aranciens</name>
    <dbReference type="NCBI Taxonomy" id="3063996"/>
    <lineage>
        <taxon>Bacteria</taxon>
        <taxon>Pseudomonadati</taxon>
        <taxon>Bacteroidota</taxon>
        <taxon>Cytophagia</taxon>
        <taxon>Cytophagales</taxon>
        <taxon>Hymenobacteraceae</taxon>
        <taxon>Hymenobacter</taxon>
    </lineage>
</organism>
<sequence length="343" mass="37310">MLLSVSSHFVAATTLLLTAATAQAQDVYFSQPFATRLYTNPAYTGLLDDYSLTFGFRNQFPSLVGTFKTNYLAADLRLDKPGRHHAIGLVFNHDRTGELNYTRFEVGGNYAYHTRLTKTLALSGGLNASYGRQQSPVNNFLFGDQIADDGTVTGNPSAELTNYPPVNYFSIGTGAVLYSENSWLSISGQHLNQPSLAFRRSTNLPMALNLSGGYKFFLLKPGPGVATREVSLTPTAAYSRQGASQRIETGAYFTASPITLGAMYRNIILPGSVNQQQVLAAIVGVSVGALRIGYSYDVGLTPLSSDLGGAHEITLTLRSFDKLENAYRRLKRRDYPLAPCPAF</sequence>
<dbReference type="RefSeq" id="WP_305006488.1">
    <property type="nucleotide sequence ID" value="NZ_JAUQSY010000006.1"/>
</dbReference>